<sequence length="211" mass="23366">MFKRAFSSTSRRANLFGEGKTIRHTRFEAPSGKGQTASNPVDLLKKNDILMFSNKPLNYIESIKDDGFHLSSRIYIKSPNDKGDIIGALMLESEAFEVNLGQAGVEIIKNGKAEVKDPITKFSGVKLINGFMVEFNDEILEIFDKINPKPDILVVGLGRKSRMLSDKNRKFFSSIGIQLEVGDSFNSAKAFDLLATERPNTIGALLLPPNL</sequence>
<evidence type="ECO:0000313" key="1">
    <source>
        <dbReference type="EMBL" id="CAH6718705.1"/>
    </source>
</evidence>
<organism evidence="1 2">
    <name type="scientific">[Candida] jaroonii</name>
    <dbReference type="NCBI Taxonomy" id="467808"/>
    <lineage>
        <taxon>Eukaryota</taxon>
        <taxon>Fungi</taxon>
        <taxon>Dikarya</taxon>
        <taxon>Ascomycota</taxon>
        <taxon>Saccharomycotina</taxon>
        <taxon>Pichiomycetes</taxon>
        <taxon>Debaryomycetaceae</taxon>
        <taxon>Yamadazyma</taxon>
    </lineage>
</organism>
<dbReference type="Proteomes" id="UP001152531">
    <property type="component" value="Unassembled WGS sequence"/>
</dbReference>
<protein>
    <submittedName>
        <fullName evidence="1">NADH dehydrogenase [ubiquinone] 1 alpha subcomplex assembly factor 3</fullName>
    </submittedName>
</protein>
<proteinExistence type="predicted"/>
<comment type="caution">
    <text evidence="1">The sequence shown here is derived from an EMBL/GenBank/DDBJ whole genome shotgun (WGS) entry which is preliminary data.</text>
</comment>
<evidence type="ECO:0000313" key="2">
    <source>
        <dbReference type="Proteomes" id="UP001152531"/>
    </source>
</evidence>
<keyword evidence="2" id="KW-1185">Reference proteome</keyword>
<accession>A0ACA9Y275</accession>
<reference evidence="1" key="1">
    <citation type="submission" date="2022-06" db="EMBL/GenBank/DDBJ databases">
        <authorList>
            <person name="Legras J.-L."/>
            <person name="Devillers H."/>
            <person name="Grondin C."/>
        </authorList>
    </citation>
    <scope>NUCLEOTIDE SEQUENCE</scope>
    <source>
        <strain evidence="1">CLIB 1444</strain>
    </source>
</reference>
<gene>
    <name evidence="1" type="ORF">CLIB1444_01S12706</name>
</gene>
<dbReference type="EMBL" id="CALSDN010000001">
    <property type="protein sequence ID" value="CAH6718705.1"/>
    <property type="molecule type" value="Genomic_DNA"/>
</dbReference>
<name>A0ACA9Y275_9ASCO</name>